<reference evidence="2" key="1">
    <citation type="journal article" date="2017" name="bioRxiv">
        <title>Conservation of a gene cluster reveals novel cercosporin biosynthetic mechanisms and extends production to the genus Colletotrichum.</title>
        <authorList>
            <person name="de Jonge R."/>
            <person name="Ebert M.K."/>
            <person name="Huitt-Roehl C.R."/>
            <person name="Pal P."/>
            <person name="Suttle J.C."/>
            <person name="Spanner R.E."/>
            <person name="Neubauer J.D."/>
            <person name="Jurick W.M.II."/>
            <person name="Stott K.A."/>
            <person name="Secor G.A."/>
            <person name="Thomma B.P.H.J."/>
            <person name="Van de Peer Y."/>
            <person name="Townsend C.A."/>
            <person name="Bolton M.D."/>
        </authorList>
    </citation>
    <scope>NUCLEOTIDE SEQUENCE [LARGE SCALE GENOMIC DNA]</scope>
    <source>
        <strain evidence="2">CBS538.71</strain>
    </source>
</reference>
<dbReference type="GO" id="GO:0005815">
    <property type="term" value="C:microtubule organizing center"/>
    <property type="evidence" value="ECO:0007669"/>
    <property type="project" value="TreeGrafter"/>
</dbReference>
<dbReference type="GO" id="GO:0033063">
    <property type="term" value="C:Rad51B-Rad51C-Rad51D-XRCC2 complex"/>
    <property type="evidence" value="ECO:0007669"/>
    <property type="project" value="InterPro"/>
</dbReference>
<keyword evidence="2" id="KW-1185">Reference proteome</keyword>
<protein>
    <submittedName>
        <fullName evidence="1">Uncharacterized protein</fullName>
    </submittedName>
</protein>
<gene>
    <name evidence="1" type="ORF">CBER1_04191</name>
</gene>
<name>A0A2S6CN22_9PEZI</name>
<dbReference type="InterPro" id="IPR027417">
    <property type="entry name" value="P-loop_NTPase"/>
</dbReference>
<dbReference type="STRING" id="357750.A0A2S6CN22"/>
<dbReference type="GO" id="GO:0042148">
    <property type="term" value="P:DNA strand invasion"/>
    <property type="evidence" value="ECO:0007669"/>
    <property type="project" value="TreeGrafter"/>
</dbReference>
<evidence type="ECO:0000313" key="1">
    <source>
        <dbReference type="EMBL" id="PPJ61136.1"/>
    </source>
</evidence>
<accession>A0A2S6CN22</accession>
<sequence>MSVEDLGKKLLAEVEEVGLDEILKDLRVQQDDRSCYFGLPQLDSLVQCKLDMKATVPNVATPPPIVELMSHHTCSGKTQLLYHLTALAVLPKPLGGRQAAVLYFDLDKHFSVTRLARQIKRLLLAQSLAPNQKLSNDDVNETVSECLRHVQIYHSYSLSRTVSTLNNLQSYLFDSSKHHSFDRSIAFIAVDSASALYWHTRFETEEAALLSSTSNKSYTEPPRQPIGYTHLAAALQSASRTFSAPIIYSVRDYNSPVKKSSHNPNHHQYQLTNSAFGPSLLDDAYALRPSLPAPFNSLNFATLRLIIRREIVRKLPIEVTVEDALQEEFNRRKVTDQGKFECFVNEWGVDDKVIDRLRAKGALFEVFVTGEGIKVGDGPE</sequence>
<dbReference type="PANTHER" id="PTHR46644">
    <property type="entry name" value="DNA REPAIR PROTEIN XRCC2"/>
    <property type="match status" value="1"/>
</dbReference>
<dbReference type="CDD" id="cd19490">
    <property type="entry name" value="XRCC2"/>
    <property type="match status" value="1"/>
</dbReference>
<organism evidence="1 2">
    <name type="scientific">Cercospora berteroae</name>
    <dbReference type="NCBI Taxonomy" id="357750"/>
    <lineage>
        <taxon>Eukaryota</taxon>
        <taxon>Fungi</taxon>
        <taxon>Dikarya</taxon>
        <taxon>Ascomycota</taxon>
        <taxon>Pezizomycotina</taxon>
        <taxon>Dothideomycetes</taxon>
        <taxon>Dothideomycetidae</taxon>
        <taxon>Mycosphaerellales</taxon>
        <taxon>Mycosphaerellaceae</taxon>
        <taxon>Cercospora</taxon>
    </lineage>
</organism>
<dbReference type="InterPro" id="IPR030547">
    <property type="entry name" value="XRCC2"/>
</dbReference>
<dbReference type="EMBL" id="PNEN01000128">
    <property type="protein sequence ID" value="PPJ61136.1"/>
    <property type="molecule type" value="Genomic_DNA"/>
</dbReference>
<dbReference type="Gene3D" id="3.40.50.300">
    <property type="entry name" value="P-loop containing nucleotide triphosphate hydrolases"/>
    <property type="match status" value="1"/>
</dbReference>
<dbReference type="Proteomes" id="UP000237631">
    <property type="component" value="Unassembled WGS sequence"/>
</dbReference>
<dbReference type="OrthoDB" id="420422at2759"/>
<dbReference type="GO" id="GO:0000400">
    <property type="term" value="F:four-way junction DNA binding"/>
    <property type="evidence" value="ECO:0007669"/>
    <property type="project" value="TreeGrafter"/>
</dbReference>
<dbReference type="AlphaFoldDB" id="A0A2S6CN22"/>
<proteinExistence type="predicted"/>
<dbReference type="SUPFAM" id="SSF52540">
    <property type="entry name" value="P-loop containing nucleoside triphosphate hydrolases"/>
    <property type="match status" value="1"/>
</dbReference>
<dbReference type="PANTHER" id="PTHR46644:SF2">
    <property type="entry name" value="DNA REPAIR PROTEIN XRCC2"/>
    <property type="match status" value="1"/>
</dbReference>
<dbReference type="GO" id="GO:0005657">
    <property type="term" value="C:replication fork"/>
    <property type="evidence" value="ECO:0007669"/>
    <property type="project" value="InterPro"/>
</dbReference>
<dbReference type="GO" id="GO:0000724">
    <property type="term" value="P:double-strand break repair via homologous recombination"/>
    <property type="evidence" value="ECO:0007669"/>
    <property type="project" value="InterPro"/>
</dbReference>
<comment type="caution">
    <text evidence="1">The sequence shown here is derived from an EMBL/GenBank/DDBJ whole genome shotgun (WGS) entry which is preliminary data.</text>
</comment>
<evidence type="ECO:0000313" key="2">
    <source>
        <dbReference type="Proteomes" id="UP000237631"/>
    </source>
</evidence>